<keyword evidence="1" id="KW-0812">Transmembrane</keyword>
<name>A0A0V1HUM1_9BILA</name>
<keyword evidence="4" id="KW-1185">Reference proteome</keyword>
<evidence type="ECO:0000313" key="2">
    <source>
        <dbReference type="EMBL" id="KRY99976.1"/>
    </source>
</evidence>
<feature type="transmembrane region" description="Helical" evidence="1">
    <location>
        <begin position="69"/>
        <end position="87"/>
    </location>
</feature>
<feature type="transmembrane region" description="Helical" evidence="1">
    <location>
        <begin position="93"/>
        <end position="112"/>
    </location>
</feature>
<evidence type="ECO:0000313" key="3">
    <source>
        <dbReference type="EMBL" id="KRZ13285.1"/>
    </source>
</evidence>
<proteinExistence type="predicted"/>
<keyword evidence="1" id="KW-1133">Transmembrane helix</keyword>
<evidence type="ECO:0000313" key="4">
    <source>
        <dbReference type="Proteomes" id="UP000055024"/>
    </source>
</evidence>
<accession>A0A0V1HUM1</accession>
<evidence type="ECO:0000256" key="1">
    <source>
        <dbReference type="SAM" id="Phobius"/>
    </source>
</evidence>
<keyword evidence="1" id="KW-0472">Membrane</keyword>
<organism evidence="3 4">
    <name type="scientific">Trichinella zimbabwensis</name>
    <dbReference type="NCBI Taxonomy" id="268475"/>
    <lineage>
        <taxon>Eukaryota</taxon>
        <taxon>Metazoa</taxon>
        <taxon>Ecdysozoa</taxon>
        <taxon>Nematoda</taxon>
        <taxon>Enoplea</taxon>
        <taxon>Dorylaimia</taxon>
        <taxon>Trichinellida</taxon>
        <taxon>Trichinellidae</taxon>
        <taxon>Trichinella</taxon>
    </lineage>
</organism>
<sequence length="185" mass="20541">MLAKKGSISATDSLHSPTICGIPFLHNEDYLNLNNLVNSLFDDVSGEVDKISQTAHCKRDRSSRCCKRFLVLLSPIALALLRLAWGISTTEIFARSFGSFYYTGLGVLILLFPEATSEFSFFTCSSTGYRTRTLPSLLHLCIHKKQVQCPTSLSVSLLCPTVPSQKAHLVKLLYIEHVAFNLIDL</sequence>
<dbReference type="EMBL" id="JYDP01000620">
    <property type="protein sequence ID" value="KRY99976.1"/>
    <property type="molecule type" value="Genomic_DNA"/>
</dbReference>
<dbReference type="Proteomes" id="UP000055024">
    <property type="component" value="Unassembled WGS sequence"/>
</dbReference>
<dbReference type="EMBL" id="JYDP01000033">
    <property type="protein sequence ID" value="KRZ13285.1"/>
    <property type="molecule type" value="Genomic_DNA"/>
</dbReference>
<protein>
    <submittedName>
        <fullName evidence="3">Uncharacterized protein</fullName>
    </submittedName>
</protein>
<comment type="caution">
    <text evidence="3">The sequence shown here is derived from an EMBL/GenBank/DDBJ whole genome shotgun (WGS) entry which is preliminary data.</text>
</comment>
<reference evidence="3 4" key="1">
    <citation type="submission" date="2015-01" db="EMBL/GenBank/DDBJ databases">
        <title>Evolution of Trichinella species and genotypes.</title>
        <authorList>
            <person name="Korhonen P.K."/>
            <person name="Edoardo P."/>
            <person name="Giuseppe L.R."/>
            <person name="Gasser R.B."/>
        </authorList>
    </citation>
    <scope>NUCLEOTIDE SEQUENCE [LARGE SCALE GENOMIC DNA]</scope>
    <source>
        <strain evidence="3">ISS1029</strain>
    </source>
</reference>
<gene>
    <name evidence="2" type="ORF">T11_10052</name>
    <name evidence="3" type="ORF">T11_789</name>
</gene>
<dbReference type="AlphaFoldDB" id="A0A0V1HUM1"/>